<comment type="caution">
    <text evidence="3">The sequence shown here is derived from an EMBL/GenBank/DDBJ whole genome shotgun (WGS) entry which is preliminary data.</text>
</comment>
<dbReference type="OrthoDB" id="1845276at2759"/>
<keyword evidence="4" id="KW-1185">Reference proteome</keyword>
<dbReference type="InterPro" id="IPR050796">
    <property type="entry name" value="SCF_F-box_component"/>
</dbReference>
<dbReference type="InterPro" id="IPR017451">
    <property type="entry name" value="F-box-assoc_interact_dom"/>
</dbReference>
<dbReference type="PANTHER" id="PTHR31672">
    <property type="entry name" value="BNACNNG10540D PROTEIN"/>
    <property type="match status" value="1"/>
</dbReference>
<dbReference type="InterPro" id="IPR001810">
    <property type="entry name" value="F-box_dom"/>
</dbReference>
<dbReference type="EMBL" id="JAKUCV010003137">
    <property type="protein sequence ID" value="KAJ4840030.1"/>
    <property type="molecule type" value="Genomic_DNA"/>
</dbReference>
<dbReference type="Pfam" id="PF00646">
    <property type="entry name" value="F-box"/>
    <property type="match status" value="1"/>
</dbReference>
<dbReference type="PROSITE" id="PS50181">
    <property type="entry name" value="FBOX"/>
    <property type="match status" value="1"/>
</dbReference>
<dbReference type="Proteomes" id="UP001141552">
    <property type="component" value="Unassembled WGS sequence"/>
</dbReference>
<dbReference type="Gene3D" id="1.20.1280.50">
    <property type="match status" value="1"/>
</dbReference>
<dbReference type="SUPFAM" id="SSF50965">
    <property type="entry name" value="Galactose oxidase, central domain"/>
    <property type="match status" value="1"/>
</dbReference>
<name>A0A9Q0JGQ9_9ROSI</name>
<reference evidence="3" key="2">
    <citation type="journal article" date="2023" name="Plants (Basel)">
        <title>Annotation of the Turnera subulata (Passifloraceae) Draft Genome Reveals the S-Locus Evolved after the Divergence of Turneroideae from Passifloroideae in a Stepwise Manner.</title>
        <authorList>
            <person name="Henning P.M."/>
            <person name="Roalson E.H."/>
            <person name="Mir W."/>
            <person name="McCubbin A.G."/>
            <person name="Shore J.S."/>
        </authorList>
    </citation>
    <scope>NUCLEOTIDE SEQUENCE</scope>
    <source>
        <strain evidence="3">F60SS</strain>
    </source>
</reference>
<dbReference type="Pfam" id="PF07734">
    <property type="entry name" value="FBA_1"/>
    <property type="match status" value="1"/>
</dbReference>
<dbReference type="InterPro" id="IPR036047">
    <property type="entry name" value="F-box-like_dom_sf"/>
</dbReference>
<reference evidence="3" key="1">
    <citation type="submission" date="2022-02" db="EMBL/GenBank/DDBJ databases">
        <authorList>
            <person name="Henning P.M."/>
            <person name="McCubbin A.G."/>
            <person name="Shore J.S."/>
        </authorList>
    </citation>
    <scope>NUCLEOTIDE SEQUENCE</scope>
    <source>
        <strain evidence="3">F60SS</strain>
        <tissue evidence="3">Leaves</tissue>
    </source>
</reference>
<dbReference type="NCBIfam" id="TIGR01640">
    <property type="entry name" value="F_box_assoc_1"/>
    <property type="match status" value="1"/>
</dbReference>
<dbReference type="InterPro" id="IPR006527">
    <property type="entry name" value="F-box-assoc_dom_typ1"/>
</dbReference>
<dbReference type="SUPFAM" id="SSF81383">
    <property type="entry name" value="F-box domain"/>
    <property type="match status" value="1"/>
</dbReference>
<evidence type="ECO:0000256" key="1">
    <source>
        <dbReference type="SAM" id="MobiDB-lite"/>
    </source>
</evidence>
<dbReference type="AlphaFoldDB" id="A0A9Q0JGQ9"/>
<protein>
    <recommendedName>
        <fullName evidence="2">F-box domain-containing protein</fullName>
    </recommendedName>
</protein>
<evidence type="ECO:0000259" key="2">
    <source>
        <dbReference type="PROSITE" id="PS50181"/>
    </source>
</evidence>
<organism evidence="3 4">
    <name type="scientific">Turnera subulata</name>
    <dbReference type="NCBI Taxonomy" id="218843"/>
    <lineage>
        <taxon>Eukaryota</taxon>
        <taxon>Viridiplantae</taxon>
        <taxon>Streptophyta</taxon>
        <taxon>Embryophyta</taxon>
        <taxon>Tracheophyta</taxon>
        <taxon>Spermatophyta</taxon>
        <taxon>Magnoliopsida</taxon>
        <taxon>eudicotyledons</taxon>
        <taxon>Gunneridae</taxon>
        <taxon>Pentapetalae</taxon>
        <taxon>rosids</taxon>
        <taxon>fabids</taxon>
        <taxon>Malpighiales</taxon>
        <taxon>Passifloraceae</taxon>
        <taxon>Turnera</taxon>
    </lineage>
</organism>
<accession>A0A9Q0JGQ9</accession>
<dbReference type="PANTHER" id="PTHR31672:SF13">
    <property type="entry name" value="F-BOX PROTEIN CPR30-LIKE"/>
    <property type="match status" value="1"/>
</dbReference>
<dbReference type="InterPro" id="IPR011043">
    <property type="entry name" value="Gal_Oxase/kelch_b-propeller"/>
</dbReference>
<proteinExistence type="predicted"/>
<gene>
    <name evidence="3" type="ORF">Tsubulata_029514</name>
</gene>
<feature type="region of interest" description="Disordered" evidence="1">
    <location>
        <begin position="1"/>
        <end position="22"/>
    </location>
</feature>
<evidence type="ECO:0000313" key="4">
    <source>
        <dbReference type="Proteomes" id="UP001141552"/>
    </source>
</evidence>
<dbReference type="SMART" id="SM00256">
    <property type="entry name" value="FBOX"/>
    <property type="match status" value="1"/>
</dbReference>
<sequence length="306" mass="34344">MATSEILSSSSSGSSNTRKRDERLLVEAKTSTTTSTCNNCHLPPEIVEGILSLLPYKSIHRFRSVSKSWSSLLVSVDFHQFRRKSTPPEETIPHVLKLLPSYSSSVNDRSPSPSHGFSLSSYYPPDALGHISNTKESYPFQKFWLKSFVGSCKGLVCLEHSHFMPAVNNQSKLEIVVWNPFTGLYRKLSDSITWFDGRYAHGFGYDSASDDYKVFIATRKCYGGVRVHIFSLKAGSWKEVENPARELQHLTSGGSMGLFLNGALHWDSKNEKDGSIKIIAFDLAKEKFYDVPLPPSTHHYHHPLSP</sequence>
<feature type="domain" description="F-box" evidence="2">
    <location>
        <begin position="36"/>
        <end position="84"/>
    </location>
</feature>
<evidence type="ECO:0000313" key="3">
    <source>
        <dbReference type="EMBL" id="KAJ4840030.1"/>
    </source>
</evidence>